<name>A0A161WDK1_9CLOT</name>
<reference evidence="1 2" key="1">
    <citation type="submission" date="2016-04" db="EMBL/GenBank/DDBJ databases">
        <title>Genome sequence of Clostridium magnum DSM 2767.</title>
        <authorList>
            <person name="Poehlein A."/>
            <person name="Uhlig R."/>
            <person name="Fischer R."/>
            <person name="Bahl H."/>
            <person name="Daniel R."/>
        </authorList>
    </citation>
    <scope>NUCLEOTIDE SEQUENCE [LARGE SCALE GENOMIC DNA]</scope>
    <source>
        <strain evidence="1 2">DSM 2767</strain>
    </source>
</reference>
<gene>
    <name evidence="1" type="ORF">CLMAG_47630</name>
</gene>
<dbReference type="EMBL" id="LWAE01000007">
    <property type="protein sequence ID" value="KZL89765.1"/>
    <property type="molecule type" value="Genomic_DNA"/>
</dbReference>
<evidence type="ECO:0008006" key="3">
    <source>
        <dbReference type="Google" id="ProtNLM"/>
    </source>
</evidence>
<dbReference type="RefSeq" id="WP_066627984.1">
    <property type="nucleotide sequence ID" value="NZ_FQXL01000006.1"/>
</dbReference>
<dbReference type="InterPro" id="IPR030910">
    <property type="entry name" value="SLAP_dom"/>
</dbReference>
<comment type="caution">
    <text evidence="1">The sequence shown here is derived from an EMBL/GenBank/DDBJ whole genome shotgun (WGS) entry which is preliminary data.</text>
</comment>
<dbReference type="PATRIC" id="fig|1121326.3.peg.4830"/>
<dbReference type="STRING" id="1121326.CLMAG_47630"/>
<dbReference type="Proteomes" id="UP000076603">
    <property type="component" value="Unassembled WGS sequence"/>
</dbReference>
<accession>A0A161WDK1</accession>
<organism evidence="1 2">
    <name type="scientific">Clostridium magnum DSM 2767</name>
    <dbReference type="NCBI Taxonomy" id="1121326"/>
    <lineage>
        <taxon>Bacteria</taxon>
        <taxon>Bacillati</taxon>
        <taxon>Bacillota</taxon>
        <taxon>Clostridia</taxon>
        <taxon>Eubacteriales</taxon>
        <taxon>Clostridiaceae</taxon>
        <taxon>Clostridium</taxon>
    </lineage>
</organism>
<proteinExistence type="predicted"/>
<keyword evidence="2" id="KW-1185">Reference proteome</keyword>
<dbReference type="NCBIfam" id="TIGR04398">
    <property type="entry name" value="SLAP_DUP"/>
    <property type="match status" value="2"/>
</dbReference>
<evidence type="ECO:0000313" key="1">
    <source>
        <dbReference type="EMBL" id="KZL89765.1"/>
    </source>
</evidence>
<protein>
    <recommendedName>
        <fullName evidence="3">SLAP domain-containing protein</fullName>
    </recommendedName>
</protein>
<evidence type="ECO:0000313" key="2">
    <source>
        <dbReference type="Proteomes" id="UP000076603"/>
    </source>
</evidence>
<dbReference type="AlphaFoldDB" id="A0A161WDK1"/>
<sequence length="299" mass="34005">MVKKVQNKELDKVEKIEDDRLEVSTVLSLLEHDDNVMSDVQKEILEEEIAELEPIKEDQVNVSGIYAYNSGDKVEVKVYIRNGLSKGVKLEYVPFVITNSKGDTLAYQIFNLESLGEIPARSARPVKLYFEKKNVYVDNIPMDDWNVGFDTRINVKRRVRAEYENLPKDIEVEEKIIFDNFLKELPELNEGEFTVSTFSIGVQKNGNILITLVMRNGTNKPIKLDKIPMSVKDANGTVVKSNLFELKDFSVSPFRARVCNFAFPTGLTLEQDVALDNWSVEFKLQEVAKGPENTETSAD</sequence>
<dbReference type="OrthoDB" id="1907642at2"/>